<reference evidence="3" key="2">
    <citation type="submission" date="2015-06" db="UniProtKB">
        <authorList>
            <consortium name="EnsemblMetazoa"/>
        </authorList>
    </citation>
    <scope>IDENTIFICATION</scope>
</reference>
<feature type="signal peptide" evidence="2">
    <location>
        <begin position="1"/>
        <end position="17"/>
    </location>
</feature>
<sequence length="355" mass="40198">MLLTLTSTVLFLVSKQCEESSSCRLKTYSIPCNPSTYCSHVEVLISVNEIENNESDFNVTLVAYNMDPSKSHSIMLTFTGQKRTLMYSCAKLRLGKTESGVFNNKRRLMTGSSIYMNGNLICTWIAQPFTSKQTPYDVELLDLVYSANYSIALVSDVIDSVIAEDSTELPWYQLAFTKCGGYQIYGNNEYQLIIKKRTDFVQFWINSFDKNPKMLEVSLSHESSFLVILCNYTNPIVYGYGLSFDGTVGFLTDDKPKYNKIVGNLCLVDLPDTFTCKKGLCSIWDSTFNLHIKDDKRHHYNLQNLKLSESISGSKSSCDDLAILSSFVIASILMIIALIFYVYSHLAKKWVSYDT</sequence>
<protein>
    <recommendedName>
        <fullName evidence="5">CUB domain-containing protein</fullName>
    </recommendedName>
</protein>
<evidence type="ECO:0000313" key="4">
    <source>
        <dbReference type="Proteomes" id="UP000015104"/>
    </source>
</evidence>
<keyword evidence="1" id="KW-0472">Membrane</keyword>
<dbReference type="AlphaFoldDB" id="T1KAS1"/>
<dbReference type="EnsemblMetazoa" id="tetur08g01530.1">
    <property type="protein sequence ID" value="tetur08g01530.1"/>
    <property type="gene ID" value="tetur08g01530"/>
</dbReference>
<evidence type="ECO:0000256" key="1">
    <source>
        <dbReference type="SAM" id="Phobius"/>
    </source>
</evidence>
<reference evidence="4" key="1">
    <citation type="submission" date="2011-08" db="EMBL/GenBank/DDBJ databases">
        <authorList>
            <person name="Rombauts S."/>
        </authorList>
    </citation>
    <scope>NUCLEOTIDE SEQUENCE</scope>
    <source>
        <strain evidence="4">London</strain>
    </source>
</reference>
<feature type="transmembrane region" description="Helical" evidence="1">
    <location>
        <begin position="321"/>
        <end position="343"/>
    </location>
</feature>
<organism evidence="3 4">
    <name type="scientific">Tetranychus urticae</name>
    <name type="common">Two-spotted spider mite</name>
    <dbReference type="NCBI Taxonomy" id="32264"/>
    <lineage>
        <taxon>Eukaryota</taxon>
        <taxon>Metazoa</taxon>
        <taxon>Ecdysozoa</taxon>
        <taxon>Arthropoda</taxon>
        <taxon>Chelicerata</taxon>
        <taxon>Arachnida</taxon>
        <taxon>Acari</taxon>
        <taxon>Acariformes</taxon>
        <taxon>Trombidiformes</taxon>
        <taxon>Prostigmata</taxon>
        <taxon>Eleutherengona</taxon>
        <taxon>Raphignathae</taxon>
        <taxon>Tetranychoidea</taxon>
        <taxon>Tetranychidae</taxon>
        <taxon>Tetranychus</taxon>
    </lineage>
</organism>
<dbReference type="Proteomes" id="UP000015104">
    <property type="component" value="Unassembled WGS sequence"/>
</dbReference>
<evidence type="ECO:0000256" key="2">
    <source>
        <dbReference type="SAM" id="SignalP"/>
    </source>
</evidence>
<proteinExistence type="predicted"/>
<evidence type="ECO:0000313" key="3">
    <source>
        <dbReference type="EnsemblMetazoa" id="tetur08g01530.1"/>
    </source>
</evidence>
<dbReference type="EMBL" id="CAEY01001942">
    <property type="status" value="NOT_ANNOTATED_CDS"/>
    <property type="molecule type" value="Genomic_DNA"/>
</dbReference>
<keyword evidence="1" id="KW-1133">Transmembrane helix</keyword>
<dbReference type="HOGENOM" id="CLU_061269_1_0_1"/>
<feature type="chain" id="PRO_5007729011" description="CUB domain-containing protein" evidence="2">
    <location>
        <begin position="18"/>
        <end position="355"/>
    </location>
</feature>
<keyword evidence="2" id="KW-0732">Signal</keyword>
<name>T1KAS1_TETUR</name>
<accession>T1KAS1</accession>
<evidence type="ECO:0008006" key="5">
    <source>
        <dbReference type="Google" id="ProtNLM"/>
    </source>
</evidence>
<keyword evidence="4" id="KW-1185">Reference proteome</keyword>
<keyword evidence="1" id="KW-0812">Transmembrane</keyword>